<dbReference type="InterPro" id="IPR000863">
    <property type="entry name" value="Sulfotransferase_dom"/>
</dbReference>
<dbReference type="Pfam" id="PF00685">
    <property type="entry name" value="Sulfotransfer_1"/>
    <property type="match status" value="1"/>
</dbReference>
<dbReference type="AlphaFoldDB" id="A0A8S1JD36"/>
<dbReference type="EMBL" id="CAJHUC010002619">
    <property type="protein sequence ID" value="CAD7704065.1"/>
    <property type="molecule type" value="Genomic_DNA"/>
</dbReference>
<evidence type="ECO:0000313" key="4">
    <source>
        <dbReference type="EMBL" id="CAD7704065.1"/>
    </source>
</evidence>
<dbReference type="EC" id="2.8.2.-" evidence="1"/>
<dbReference type="OrthoDB" id="498565at2759"/>
<keyword evidence="5" id="KW-1185">Reference proteome</keyword>
<dbReference type="SUPFAM" id="SSF52540">
    <property type="entry name" value="P-loop containing nucleoside triphosphate hydrolases"/>
    <property type="match status" value="1"/>
</dbReference>
<keyword evidence="1" id="KW-0808">Transferase</keyword>
<feature type="region of interest" description="Disordered" evidence="2">
    <location>
        <begin position="40"/>
        <end position="75"/>
    </location>
</feature>
<comment type="caution">
    <text evidence="4">The sequence shown here is derived from an EMBL/GenBank/DDBJ whole genome shotgun (WGS) entry which is preliminary data.</text>
</comment>
<protein>
    <recommendedName>
        <fullName evidence="1">Sulfotransferase</fullName>
        <ecNumber evidence="1">2.8.2.-</ecNumber>
    </recommendedName>
</protein>
<dbReference type="Proteomes" id="UP000708148">
    <property type="component" value="Unassembled WGS sequence"/>
</dbReference>
<evidence type="ECO:0000256" key="2">
    <source>
        <dbReference type="SAM" id="MobiDB-lite"/>
    </source>
</evidence>
<dbReference type="GO" id="GO:0008146">
    <property type="term" value="F:sulfotransferase activity"/>
    <property type="evidence" value="ECO:0007669"/>
    <property type="project" value="InterPro"/>
</dbReference>
<dbReference type="Gene3D" id="3.40.50.300">
    <property type="entry name" value="P-loop containing nucleotide triphosphate hydrolases"/>
    <property type="match status" value="1"/>
</dbReference>
<evidence type="ECO:0000259" key="3">
    <source>
        <dbReference type="Pfam" id="PF00685"/>
    </source>
</evidence>
<proteinExistence type="inferred from homology"/>
<name>A0A8S1JD36_9CHLO</name>
<feature type="domain" description="Sulfotransferase" evidence="3">
    <location>
        <begin position="261"/>
        <end position="406"/>
    </location>
</feature>
<evidence type="ECO:0000256" key="1">
    <source>
        <dbReference type="RuleBase" id="RU361155"/>
    </source>
</evidence>
<organism evidence="4 5">
    <name type="scientific">Ostreobium quekettii</name>
    <dbReference type="NCBI Taxonomy" id="121088"/>
    <lineage>
        <taxon>Eukaryota</taxon>
        <taxon>Viridiplantae</taxon>
        <taxon>Chlorophyta</taxon>
        <taxon>core chlorophytes</taxon>
        <taxon>Ulvophyceae</taxon>
        <taxon>TCBD clade</taxon>
        <taxon>Bryopsidales</taxon>
        <taxon>Ostreobineae</taxon>
        <taxon>Ostreobiaceae</taxon>
        <taxon>Ostreobium</taxon>
    </lineage>
</organism>
<evidence type="ECO:0000313" key="5">
    <source>
        <dbReference type="Proteomes" id="UP000708148"/>
    </source>
</evidence>
<sequence length="451" mass="49936">MVCDCNALQVLSSTFGLPHQAMKQRAYSLVPQSWDQLEQGTAPTDGGLPNTPDGKLSWSPQLSERRGSDSSASSSRHWCLPSACGWCFKPVLICKLRLSPACMLFSFFIVWVSFHVLSQVDLQALGEHRVVLDAQLDAIRALEPPCAALCKKPLMGAVATHHRTGTMLFSYTTGDICQEFGLDFELSDDKVNLPSPNDTATTKYVALDGARQRLMVGMHGYGEDCPEGPEPSVYCGDFDVDCWLQACRLREPGEAEAPIPVVHVVRNPADILVSSYLYHRRGTEEWLQEPNPGALSVLPEDLQRKHAETALYKALQALDVSSGLLVEFHSSAGDIYRGARNHRDLQDKPWALNVRYEDLQKDYDGAMGRVYSHLGLGEMFGRDKLLLVAKKFDLHKMPEEDRHRYAVDAHVTGQEHSTREGIRDVVAGLPDLRVALERLANLTGYAGASFG</sequence>
<gene>
    <name evidence="4" type="ORF">OSTQU699_LOCUS9422</name>
</gene>
<dbReference type="InterPro" id="IPR027417">
    <property type="entry name" value="P-loop_NTPase"/>
</dbReference>
<reference evidence="4" key="1">
    <citation type="submission" date="2020-12" db="EMBL/GenBank/DDBJ databases">
        <authorList>
            <person name="Iha C."/>
        </authorList>
    </citation>
    <scope>NUCLEOTIDE SEQUENCE</scope>
</reference>
<comment type="similarity">
    <text evidence="1">Belongs to the sulfotransferase 1 family.</text>
</comment>
<accession>A0A8S1JD36</accession>